<evidence type="ECO:0000313" key="2">
    <source>
        <dbReference type="RefSeq" id="XP_073798903.1"/>
    </source>
</evidence>
<evidence type="ECO:0000313" key="1">
    <source>
        <dbReference type="Proteomes" id="UP000000437"/>
    </source>
</evidence>
<dbReference type="Proteomes" id="UP000000437">
    <property type="component" value="Chromosome 25"/>
</dbReference>
<sequence length="3650" mass="396005">MFVCVFMFKVSIYYDDNANLAVMGQPTVFPGMTNLIITEAVPNPDHQSTICSTWGNFHFKTFDGHFFQLPDTCSYVLVKMCNSPVSDFNIEIQRQIVNNSITFGKITINLEGTVIVLTNNDIIMGDQVVYDSTYKDGITIELNPSVKISNKHGVTVFWEKERSFLIELSEKYKEKTCGLCGNFNGDKSDDSFKNEYDVAAWKESPSESCENIEMQPNGLCENQTSLCQQYLSSPGFSHCYDVMDMSSFEKACESDLCQCYGSHDCLCSTLTEISQQCTHAGGQPGTWRTEQLCPKTCPLNLQYLECGSPCKSTCSAPTADLMCTDHCVDGCFCPEGMVEDDIGQSGCVPVNKCPCVHNNKTYFSGHSYTQACKTCTCDAGHWTCSYLDCPGICSVVGGSHVTTYDGKTFTFSGNCDYILTKHSNDSDFAVVGNLAPCNPDRTDICLNSVALVILGITISFSSNGDVTLNGNSPFNLPAIIGPVSIFQPSSSFVIADLHSIRLEIQLAPIMQLYIVASTEEKGKMTGLCGNYNDVQKDDFKTESGIIEGTSTTFVNYWIKNNVQYSCADVKDTFTENPCSLRIETEKLAKDWCSRLTNQSGVFSACHSEICPDIYYQWCVYDTCKCADIRKCMCAALSTYAHACAARGIILQGWMDAEPCETNCPDNMKYSYGVTSCDSTCRSLSGQESTCQGSFTPVDGCVCPEGTFLNEEDRCVPADQCPCYFDDTVIHPSETISKDGVKCTCNLGKLQCSSQDCKPPMIFFNCSNYEQDQKGLECQSTCEKQDSNSCVSTGCVSGCMCPEGLLADGEGGCVASYECSCTHNGVTYKPMEQVQQDCNTCTCTNGMWICTEVSCYGTCTIYGEGHFKTLDGNRYSYHGDCAHTLAHDSCSMDQSPSFRLVSENKLCESTSTICKSISLFFGIQQPSEIHLSEDGVKVLESSNTEYKYQIHSAGIYIVVEVQGLLNLIWDNKTSVILQLHPNLKGNVCGLCGNFDGNANNDFMKHNGEVVTDPEEFGISWKVKPDCPDVTNIKDLCTENPHRSVWSEKRCSIIISDVFKDCHTLVDPNQYYDNCKRDTCGCETGGDCDCFCTAVAAYAAECRRKGACVKWRSPNTCPLFCDYYNPPGKCEWHYDSCGPPCPKTCKNPTGTCSDQIPLLEGCFPQCPPETPYLLDETMTCVKECYCIYNGKQFTVGSKVYTIEYKEGTCASGVCIENGAIKNITMDCPTTTPSTTTTVTPQSTTTEIFISTTPTVTTTTTTPTIPTITTIVTPPSTTPEISTATFTTPTVTTITTTIPTTTIPQSPTTEISTTTSTTPTVSTTTPTIPTTTPPPSTTTETSSTIRTISTVTTSTPTISTTTITLTTPICDWSEWFDNSQPSTDVEGQEIESIKELWETNKIPCEIPDKIECMSNYGDKNYTGENWNHDQVVSCNTSFGLLCSNLDNAYEACDNHLIRVCCNGSLSTTSPTISTTSTTITPPSKTTETSTTSTITPPSTTTEMSTTTFTTQTVTTTTPTIPTITTLTPPTSTTEISTTISTTSTVSTTTPTIPTTTTTVTPPSTTMEISTTIFTTPTETTTIPTKPTTTTPPSTTTEISTTPTVSTITPTITTTTTPPSTTIEISTATSTTPTVTTTTPTKSTTITPPSTTTETSSTIRTTSTVTTTTPTMSTTTTTVTSPSTTTEISTTISSTSTVTSTTPTISTTTITLTTPICHWSEWFDNSQPSTDVEGQEIESIKELWETNKIPCEIPDKIECMSNYGDKNYTGENWNHDQVVSCNTSFGLLCSNLENAYEACDNHLIRVCCNGSLSTTSSTISATSTTITPPSTTQETSTTTSTTPTVTTTTPTIPTTTTTVTPPSTTMEISTTISTTPTETTTTPTKPTTTTPPSTTPEISTVTSTTPTGTTPTPTIPTTSTTVRPPSTTTEISTTPTVSTITPTIPTTTTTVTSPSTTTEISTATSTTPTVTITTSTISTTTTPPSTTTETSTTTFTTSTVTTTTPTIPTITTLTPLSSTTEITTTISTTSRVTSTTSTTSTITITLTTPICHWSEWFDNSQPSTDVEGQEIESIKELWETNKIPCEIPDKIECMSNYGDKNYTAENWNHDQVVSCNTSFGLLCSNLDNAYEACDNHLIRVCCNGSLSTTSPTMSTTSTTITPPSTTTETSTATSTTPTVTTTTLTIPTTTILPSTTPEISTVTSTTPTGTTATPTIPTTTTTVTPPSTTTEISTTPTVSTITPTITTTTTPPSTTTEISTTISTTPTISTITITLTTPICHWSEWFDNSQPSTDVEGQEIESIKELWETNKIPCEIPDKIECMSNYGDKNYTGENWNHDQVVSCNTSFGLLCSNLDNAYEACDNHLIRVCCNVSLSTTSSTISTTSTTITPPSTTTETSTTTSTTPTVTTTTLTISTAITTTSPPSTTTETSTASSTTPTVTTTTRTIPTTTSTVTPPFTTTEISTAASTTYTVTTTTPTIPTTTTPPSTTTEISTATSTTPTVTTTTPTIPTITTSTPPSTTQETYTTTSTTPTVTTTTPTIPTTPTTVTPPSTTTEISTATSTTSKGTTTAPTIPTNTTAVTPPSTTTATTPAFIVYTGPPPTPSPSPMPQQLNTTTTTTTCFCIYNNVKYPAGSTFNLLDECYSAYCNSSCSVVQQINFDNSTTDACTIKTCKNGTVTSNHVQCDPVVVPKCVNGLGPVKVYYNNRCCYKYECDCLCKAYGDPHYRSFDGQYYTFHGNCTYVLMEEIIPTHNISVHLKNYYCDVVKRIACTQYAIVYYNSYKILLNSTDDKVVHVYVNNQVTIPTYITDRFIITTTGIAATVNITDVNVQITVSATEVSIRLPFSSFRNNTKGQCGCCDNNNTNDCQYPNGTINSLCEKTAAFWNASECTPPPSPPVPPIPPVVPPCEILKSNVFKSCHDVVPFVEYYQACKYDVTTMGNESYGCASVESYAQLCGRKSICVDWRSSPELKGLCDFKCPSTKVYKACGPKVEKSCSTSYNTMYADTQCQSNDCNQTLAEGCYCPDGQYRVNLASNLCTAYCDCIGPDGSPRKPGEIWTYQCYNYTCLNTGVYVKVPVTCPTVNMCGDGYKSAVENCCPTCVCDYEQCLQKKCDVGFELGFNKTEGSCCPPCVQKDVCVYNNTEYKLGVYYFTCQTLNCRQVNGSFVAEMTTTQCPYLSSQDCGSGFEYVKQEGDCCGACVQRNCTYMMENITYTLQVGEVHSYKCENVTCSAISGSPVTERNSEKCTYLSSLDCKPGSEYVYQEGDCCGTCVQRNCTYMVDETTYTLQVGEVHSYKCENVTCSMISGSPVTERNSEKCTYLSSLDCKLGSEYVYEEGDCCGTCVQKNCTYMMDNTMYTLQVGEVHSYKCENLTCSVISGSPVTERNSEKCTYLSSLDCKLGSEYVIKEGECCGTCVQRNCTYIMDNTTYTLQVGEVHSYKCENVTCSVISGSPVTERNSEKCTYLSSLDCKPFFEYVKQEGDCCGTCKQTCCIYEAPDNTTHTLKNNEAYTSKCETGTCHEVNGLFETEKTIKQCPPFNPDDCEPGTIKLDSDQCCYTCETRNCVRQRNITRLQVDDCTSVQDLEITSCTGHCGSMYSLYANQMTSCSCCQKDKSTSLPVKLKCTNGTEIDYNYTYIQSCKCTPMKCADKL</sequence>
<organism evidence="1 2">
    <name type="scientific">Danio rerio</name>
    <name type="common">Zebrafish</name>
    <name type="synonym">Brachydanio rerio</name>
    <dbReference type="NCBI Taxonomy" id="7955"/>
    <lineage>
        <taxon>Eukaryota</taxon>
        <taxon>Metazoa</taxon>
        <taxon>Chordata</taxon>
        <taxon>Craniata</taxon>
        <taxon>Vertebrata</taxon>
        <taxon>Euteleostomi</taxon>
        <taxon>Actinopterygii</taxon>
        <taxon>Neopterygii</taxon>
        <taxon>Teleostei</taxon>
        <taxon>Ostariophysi</taxon>
        <taxon>Cypriniformes</taxon>
        <taxon>Danionidae</taxon>
        <taxon>Danioninae</taxon>
        <taxon>Danio</taxon>
    </lineage>
</organism>
<keyword evidence="1" id="KW-1185">Reference proteome</keyword>
<protein>
    <submittedName>
        <fullName evidence="2">Uncharacterized protein</fullName>
    </submittedName>
</protein>
<gene>
    <name evidence="2" type="primary">LOC137489326</name>
</gene>
<proteinExistence type="predicted"/>
<accession>A0AC58IXG4</accession>
<reference evidence="2" key="1">
    <citation type="submission" date="2025-08" db="UniProtKB">
        <authorList>
            <consortium name="RefSeq"/>
        </authorList>
    </citation>
    <scope>IDENTIFICATION</scope>
    <source>
        <strain evidence="2">Tuebingen</strain>
        <tissue evidence="2">Fibroblasts and whole tissue</tissue>
    </source>
</reference>
<name>A0AC58IXG4_DANRE</name>
<dbReference type="RefSeq" id="XP_073798903.1">
    <property type="nucleotide sequence ID" value="XM_073942802.1"/>
</dbReference>